<evidence type="ECO:0000313" key="1">
    <source>
        <dbReference type="EMBL" id="KAG2079943.1"/>
    </source>
</evidence>
<dbReference type="RefSeq" id="XP_041284084.1">
    <property type="nucleotide sequence ID" value="XM_041434716.1"/>
</dbReference>
<dbReference type="Proteomes" id="UP000823399">
    <property type="component" value="Unassembled WGS sequence"/>
</dbReference>
<sequence>MTSNCHIHFELPMNAINLQGSRRVWEFAQPSYSRLGTYEVYRILNLQFWVSGAKASHGGGPCARPGTSNSCDAITTSKIQLWVCGDQARPSSNGPYITFPSSSKIQLWLDSILFHREAGSSSRPITQHARPSGSQLRAHTIFPSSHNIQFWLNSVHCHREAGGSGISTIQLWNECGDCSNSPNNGVPASVIPLKRPISPPPPSTPPQALVAEHTPKFNFGWKQPPSTTVAVATHVGFDHNNKSFQFSCKVPPAKVGEWTPAPITAAIPQAALVPMVVLAPIIAAVPEAAPAPESDPYTPKALPNWEGAFPAAKQQKLNSTSQVTCQDTIGHLMRRLVACRFSGGQTRNLVRWWYLLYPSWMAP</sequence>
<dbReference type="AlphaFoldDB" id="A0A9P7EPV3"/>
<keyword evidence="2" id="KW-1185">Reference proteome</keyword>
<comment type="caution">
    <text evidence="1">The sequence shown here is derived from an EMBL/GenBank/DDBJ whole genome shotgun (WGS) entry which is preliminary data.</text>
</comment>
<accession>A0A9P7EPV3</accession>
<proteinExistence type="predicted"/>
<protein>
    <submittedName>
        <fullName evidence="1">Uncharacterized protein</fullName>
    </submittedName>
</protein>
<gene>
    <name evidence="1" type="ORF">F5147DRAFT_661563</name>
</gene>
<organism evidence="1 2">
    <name type="scientific">Suillus discolor</name>
    <dbReference type="NCBI Taxonomy" id="1912936"/>
    <lineage>
        <taxon>Eukaryota</taxon>
        <taxon>Fungi</taxon>
        <taxon>Dikarya</taxon>
        <taxon>Basidiomycota</taxon>
        <taxon>Agaricomycotina</taxon>
        <taxon>Agaricomycetes</taxon>
        <taxon>Agaricomycetidae</taxon>
        <taxon>Boletales</taxon>
        <taxon>Suillineae</taxon>
        <taxon>Suillaceae</taxon>
        <taxon>Suillus</taxon>
    </lineage>
</organism>
<dbReference type="EMBL" id="JABBWM010000629">
    <property type="protein sequence ID" value="KAG2079943.1"/>
    <property type="molecule type" value="Genomic_DNA"/>
</dbReference>
<name>A0A9P7EPV3_9AGAM</name>
<evidence type="ECO:0000313" key="2">
    <source>
        <dbReference type="Proteomes" id="UP000823399"/>
    </source>
</evidence>
<dbReference type="GeneID" id="64696975"/>
<reference evidence="1" key="1">
    <citation type="journal article" date="2020" name="New Phytol.">
        <title>Comparative genomics reveals dynamic genome evolution in host specialist ectomycorrhizal fungi.</title>
        <authorList>
            <person name="Lofgren L.A."/>
            <person name="Nguyen N.H."/>
            <person name="Vilgalys R."/>
            <person name="Ruytinx J."/>
            <person name="Liao H.L."/>
            <person name="Branco S."/>
            <person name="Kuo A."/>
            <person name="LaButti K."/>
            <person name="Lipzen A."/>
            <person name="Andreopoulos W."/>
            <person name="Pangilinan J."/>
            <person name="Riley R."/>
            <person name="Hundley H."/>
            <person name="Na H."/>
            <person name="Barry K."/>
            <person name="Grigoriev I.V."/>
            <person name="Stajich J.E."/>
            <person name="Kennedy P.G."/>
        </authorList>
    </citation>
    <scope>NUCLEOTIDE SEQUENCE</scope>
    <source>
        <strain evidence="1">FC423</strain>
    </source>
</reference>